<evidence type="ECO:0000259" key="2">
    <source>
        <dbReference type="Pfam" id="PF08327"/>
    </source>
</evidence>
<feature type="domain" description="Activator of Hsp90 ATPase homologue 1/2-like C-terminal" evidence="2">
    <location>
        <begin position="26"/>
        <end position="158"/>
    </location>
</feature>
<gene>
    <name evidence="3" type="ORF">GNP95_13025</name>
</gene>
<dbReference type="RefSeq" id="WP_155611289.1">
    <property type="nucleotide sequence ID" value="NZ_WNZW01000003.1"/>
</dbReference>
<dbReference type="PANTHER" id="PTHR36929:SF5">
    <property type="entry name" value="BLR6751 PROTEIN"/>
    <property type="match status" value="1"/>
</dbReference>
<dbReference type="Proteomes" id="UP000447876">
    <property type="component" value="Unassembled WGS sequence"/>
</dbReference>
<reference evidence="3 4" key="1">
    <citation type="submission" date="2019-11" db="EMBL/GenBank/DDBJ databases">
        <title>Draft genome sequences of five Paenibacillus species of dairy origin.</title>
        <authorList>
            <person name="Olajide A.M."/>
            <person name="Chen S."/>
            <person name="Lapointe G."/>
        </authorList>
    </citation>
    <scope>NUCLEOTIDE SEQUENCE [LARGE SCALE GENOMIC DNA]</scope>
    <source>
        <strain evidence="3 4">12CR55</strain>
    </source>
</reference>
<dbReference type="EMBL" id="WNZW01000003">
    <property type="protein sequence ID" value="MUG45912.1"/>
    <property type="molecule type" value="Genomic_DNA"/>
</dbReference>
<dbReference type="PANTHER" id="PTHR36929">
    <property type="entry name" value="ATTACHMENT SUBUNIT, PUTATIVE-RELATED"/>
    <property type="match status" value="1"/>
</dbReference>
<name>A0A7X3CP75_9BACL</name>
<dbReference type="InterPro" id="IPR023393">
    <property type="entry name" value="START-like_dom_sf"/>
</dbReference>
<dbReference type="AlphaFoldDB" id="A0A7X3CP75"/>
<organism evidence="3 4">
    <name type="scientific">Paenibacillus woosongensis</name>
    <dbReference type="NCBI Taxonomy" id="307580"/>
    <lineage>
        <taxon>Bacteria</taxon>
        <taxon>Bacillati</taxon>
        <taxon>Bacillota</taxon>
        <taxon>Bacilli</taxon>
        <taxon>Bacillales</taxon>
        <taxon>Paenibacillaceae</taxon>
        <taxon>Paenibacillus</taxon>
    </lineage>
</organism>
<evidence type="ECO:0000256" key="1">
    <source>
        <dbReference type="ARBA" id="ARBA00006817"/>
    </source>
</evidence>
<proteinExistence type="inferred from homology"/>
<dbReference type="OrthoDB" id="118413at2"/>
<accession>A0A7X3CP75</accession>
<dbReference type="SUPFAM" id="SSF55961">
    <property type="entry name" value="Bet v1-like"/>
    <property type="match status" value="1"/>
</dbReference>
<evidence type="ECO:0000313" key="4">
    <source>
        <dbReference type="Proteomes" id="UP000447876"/>
    </source>
</evidence>
<dbReference type="InterPro" id="IPR013538">
    <property type="entry name" value="ASHA1/2-like_C"/>
</dbReference>
<protein>
    <submittedName>
        <fullName evidence="3">ATPase</fullName>
    </submittedName>
</protein>
<dbReference type="Gene3D" id="3.30.530.20">
    <property type="match status" value="1"/>
</dbReference>
<dbReference type="CDD" id="cd08894">
    <property type="entry name" value="SRPBCC_CalC_Aha1-like_1"/>
    <property type="match status" value="1"/>
</dbReference>
<evidence type="ECO:0000313" key="3">
    <source>
        <dbReference type="EMBL" id="MUG45912.1"/>
    </source>
</evidence>
<sequence>MLKSNANQTSVNVENREVVIHRTLSAPRELVWEAWTQPEHLVHWWGPKGFTLTLQQYELKTGGHWKYIMHGPDGVDYPNHNVFIDVQKPERLVYSAGDGEVDSPGQFETTLTLMEEGNKTVLTMRMLFKTAEERDYVVREFGAVEGGNQTLDRLEQLLASLI</sequence>
<dbReference type="Pfam" id="PF08327">
    <property type="entry name" value="AHSA1"/>
    <property type="match status" value="1"/>
</dbReference>
<comment type="caution">
    <text evidence="3">The sequence shown here is derived from an EMBL/GenBank/DDBJ whole genome shotgun (WGS) entry which is preliminary data.</text>
</comment>
<comment type="similarity">
    <text evidence="1">Belongs to the AHA1 family.</text>
</comment>